<dbReference type="Proteomes" id="UP000188532">
    <property type="component" value="Unassembled WGS sequence"/>
</dbReference>
<gene>
    <name evidence="1" type="ORF">BZL29_6951</name>
</gene>
<organism evidence="1 2">
    <name type="scientific">Mycobacterium kansasii</name>
    <dbReference type="NCBI Taxonomy" id="1768"/>
    <lineage>
        <taxon>Bacteria</taxon>
        <taxon>Bacillati</taxon>
        <taxon>Actinomycetota</taxon>
        <taxon>Actinomycetes</taxon>
        <taxon>Mycobacteriales</taxon>
        <taxon>Mycobacteriaceae</taxon>
        <taxon>Mycobacterium</taxon>
    </lineage>
</organism>
<evidence type="ECO:0000313" key="1">
    <source>
        <dbReference type="EMBL" id="OOK68170.1"/>
    </source>
</evidence>
<sequence length="84" mass="9428">MKRLQRDYEERAELVGASGADSATSDLAAQCDLVRQVRLGVLQYQRQAVTALRNKNLIDDIVLREVQAEMDLQEVQLLDPADAE</sequence>
<evidence type="ECO:0000313" key="2">
    <source>
        <dbReference type="Proteomes" id="UP000188532"/>
    </source>
</evidence>
<comment type="caution">
    <text evidence="1">The sequence shown here is derived from an EMBL/GenBank/DDBJ whole genome shotgun (WGS) entry which is preliminary data.</text>
</comment>
<dbReference type="AlphaFoldDB" id="A0A1V3WMI8"/>
<name>A0A1V3WMI8_MYCKA</name>
<proteinExistence type="predicted"/>
<dbReference type="EMBL" id="MVBN01000008">
    <property type="protein sequence ID" value="OOK68170.1"/>
    <property type="molecule type" value="Genomic_DNA"/>
</dbReference>
<protein>
    <submittedName>
        <fullName evidence="1">Uncharacterized protein</fullName>
    </submittedName>
</protein>
<reference evidence="1 2" key="1">
    <citation type="submission" date="2017-02" db="EMBL/GenBank/DDBJ databases">
        <title>Complete genome sequences of Mycobacterium kansasii strains isolated from rhesus macaques.</title>
        <authorList>
            <person name="Panda A."/>
            <person name="Nagaraj S."/>
            <person name="Zhao X."/>
            <person name="Tettelin H."/>
            <person name="Detolla L.J."/>
        </authorList>
    </citation>
    <scope>NUCLEOTIDE SEQUENCE [LARGE SCALE GENOMIC DNA]</scope>
    <source>
        <strain evidence="1 2">11-3469</strain>
    </source>
</reference>
<accession>A0A1V3WMI8</accession>